<organism evidence="2 3">
    <name type="scientific">Mesocricetibacter intestinalis</name>
    <dbReference type="NCBI Taxonomy" id="1521930"/>
    <lineage>
        <taxon>Bacteria</taxon>
        <taxon>Pseudomonadati</taxon>
        <taxon>Pseudomonadota</taxon>
        <taxon>Gammaproteobacteria</taxon>
        <taxon>Pasteurellales</taxon>
        <taxon>Pasteurellaceae</taxon>
        <taxon>Mesocricetibacter</taxon>
    </lineage>
</organism>
<protein>
    <submittedName>
        <fullName evidence="2">WD-40 repeat-containing protein</fullName>
    </submittedName>
</protein>
<gene>
    <name evidence="2" type="ORF">EDC45_1402</name>
</gene>
<feature type="transmembrane region" description="Helical" evidence="1">
    <location>
        <begin position="21"/>
        <end position="44"/>
    </location>
</feature>
<sequence length="90" mass="10279">MTDIKLQKQMIINKKHLGWKIRLKSLCLASLTWGIWAATSYFVYLNKSNITQHLILNRYPLLNVVMLVLTAASALSLLAICWSFLSKADK</sequence>
<proteinExistence type="predicted"/>
<keyword evidence="1" id="KW-0812">Transmembrane</keyword>
<dbReference type="EMBL" id="SNYQ01000005">
    <property type="protein sequence ID" value="TDQ57348.1"/>
    <property type="molecule type" value="Genomic_DNA"/>
</dbReference>
<dbReference type="RefSeq" id="WP_133544877.1">
    <property type="nucleotide sequence ID" value="NZ_SNYQ01000005.1"/>
</dbReference>
<keyword evidence="3" id="KW-1185">Reference proteome</keyword>
<accession>A0A4R6VBB8</accession>
<comment type="caution">
    <text evidence="2">The sequence shown here is derived from an EMBL/GenBank/DDBJ whole genome shotgun (WGS) entry which is preliminary data.</text>
</comment>
<keyword evidence="1" id="KW-0472">Membrane</keyword>
<dbReference type="Proteomes" id="UP000295657">
    <property type="component" value="Unassembled WGS sequence"/>
</dbReference>
<dbReference type="AlphaFoldDB" id="A0A4R6VBB8"/>
<reference evidence="2 3" key="1">
    <citation type="submission" date="2019-03" db="EMBL/GenBank/DDBJ databases">
        <title>Genomic Encyclopedia of Type Strains, Phase IV (KMG-IV): sequencing the most valuable type-strain genomes for metagenomic binning, comparative biology and taxonomic classification.</title>
        <authorList>
            <person name="Goeker M."/>
        </authorList>
    </citation>
    <scope>NUCLEOTIDE SEQUENCE [LARGE SCALE GENOMIC DNA]</scope>
    <source>
        <strain evidence="2 3">DSM 28403</strain>
    </source>
</reference>
<keyword evidence="1" id="KW-1133">Transmembrane helix</keyword>
<evidence type="ECO:0000256" key="1">
    <source>
        <dbReference type="SAM" id="Phobius"/>
    </source>
</evidence>
<evidence type="ECO:0000313" key="2">
    <source>
        <dbReference type="EMBL" id="TDQ57348.1"/>
    </source>
</evidence>
<feature type="transmembrane region" description="Helical" evidence="1">
    <location>
        <begin position="64"/>
        <end position="85"/>
    </location>
</feature>
<name>A0A4R6VBB8_9PAST</name>
<evidence type="ECO:0000313" key="3">
    <source>
        <dbReference type="Proteomes" id="UP000295657"/>
    </source>
</evidence>